<dbReference type="EMBL" id="JANPWB010000005">
    <property type="protein sequence ID" value="KAJ1186465.1"/>
    <property type="molecule type" value="Genomic_DNA"/>
</dbReference>
<feature type="compositionally biased region" description="Basic and acidic residues" evidence="1">
    <location>
        <begin position="20"/>
        <end position="29"/>
    </location>
</feature>
<evidence type="ECO:0000313" key="2">
    <source>
        <dbReference type="EMBL" id="KAJ1186465.1"/>
    </source>
</evidence>
<comment type="caution">
    <text evidence="2">The sequence shown here is derived from an EMBL/GenBank/DDBJ whole genome shotgun (WGS) entry which is preliminary data.</text>
</comment>
<protein>
    <submittedName>
        <fullName evidence="2">Uncharacterized protein</fullName>
    </submittedName>
</protein>
<organism evidence="2 3">
    <name type="scientific">Pleurodeles waltl</name>
    <name type="common">Iberian ribbed newt</name>
    <dbReference type="NCBI Taxonomy" id="8319"/>
    <lineage>
        <taxon>Eukaryota</taxon>
        <taxon>Metazoa</taxon>
        <taxon>Chordata</taxon>
        <taxon>Craniata</taxon>
        <taxon>Vertebrata</taxon>
        <taxon>Euteleostomi</taxon>
        <taxon>Amphibia</taxon>
        <taxon>Batrachia</taxon>
        <taxon>Caudata</taxon>
        <taxon>Salamandroidea</taxon>
        <taxon>Salamandridae</taxon>
        <taxon>Pleurodelinae</taxon>
        <taxon>Pleurodeles</taxon>
    </lineage>
</organism>
<evidence type="ECO:0000256" key="1">
    <source>
        <dbReference type="SAM" id="MobiDB-lite"/>
    </source>
</evidence>
<accession>A0AAV7UDH0</accession>
<name>A0AAV7UDH0_PLEWA</name>
<sequence length="78" mass="8206">MPCRMAAPIDTHILAAEAARLPRPDKADDLPGGDAFDVQRHRPGSPVPCVPQGLLQASHGYEVAFKSASSSTAKGRRG</sequence>
<proteinExistence type="predicted"/>
<feature type="region of interest" description="Disordered" evidence="1">
    <location>
        <begin position="20"/>
        <end position="47"/>
    </location>
</feature>
<dbReference type="AlphaFoldDB" id="A0AAV7UDH0"/>
<keyword evidence="3" id="KW-1185">Reference proteome</keyword>
<reference evidence="2" key="1">
    <citation type="journal article" date="2022" name="bioRxiv">
        <title>Sequencing and chromosome-scale assembly of the giantPleurodeles waltlgenome.</title>
        <authorList>
            <person name="Brown T."/>
            <person name="Elewa A."/>
            <person name="Iarovenko S."/>
            <person name="Subramanian E."/>
            <person name="Araus A.J."/>
            <person name="Petzold A."/>
            <person name="Susuki M."/>
            <person name="Suzuki K.-i.T."/>
            <person name="Hayashi T."/>
            <person name="Toyoda A."/>
            <person name="Oliveira C."/>
            <person name="Osipova E."/>
            <person name="Leigh N.D."/>
            <person name="Simon A."/>
            <person name="Yun M.H."/>
        </authorList>
    </citation>
    <scope>NUCLEOTIDE SEQUENCE</scope>
    <source>
        <strain evidence="2">20211129_DDA</strain>
        <tissue evidence="2">Liver</tissue>
    </source>
</reference>
<dbReference type="Proteomes" id="UP001066276">
    <property type="component" value="Chromosome 3_1"/>
</dbReference>
<evidence type="ECO:0000313" key="3">
    <source>
        <dbReference type="Proteomes" id="UP001066276"/>
    </source>
</evidence>
<gene>
    <name evidence="2" type="ORF">NDU88_003246</name>
</gene>